<dbReference type="RefSeq" id="WP_198473101.1">
    <property type="nucleotide sequence ID" value="NZ_JADGMQ010000001.1"/>
</dbReference>
<name>A0ABS0S720_9HYPH</name>
<evidence type="ECO:0000259" key="3">
    <source>
        <dbReference type="Pfam" id="PF00206"/>
    </source>
</evidence>
<keyword evidence="4" id="KW-0413">Isomerase</keyword>
<dbReference type="SUPFAM" id="SSF48557">
    <property type="entry name" value="L-aspartase-like"/>
    <property type="match status" value="1"/>
</dbReference>
<evidence type="ECO:0000313" key="4">
    <source>
        <dbReference type="EMBL" id="MBI1619079.1"/>
    </source>
</evidence>
<dbReference type="InterPro" id="IPR020557">
    <property type="entry name" value="Fumarate_lyase_CS"/>
</dbReference>
<evidence type="ECO:0000256" key="1">
    <source>
        <dbReference type="ARBA" id="ARBA00034772"/>
    </source>
</evidence>
<dbReference type="PRINTS" id="PR00149">
    <property type="entry name" value="FUMRATELYASE"/>
</dbReference>
<proteinExistence type="inferred from homology"/>
<dbReference type="EMBL" id="JADGMQ010000001">
    <property type="protein sequence ID" value="MBI1619079.1"/>
    <property type="molecule type" value="Genomic_DNA"/>
</dbReference>
<gene>
    <name evidence="4" type="ORF">IOD40_00160</name>
</gene>
<dbReference type="PANTHER" id="PTHR43172">
    <property type="entry name" value="ADENYLOSUCCINATE LYASE"/>
    <property type="match status" value="1"/>
</dbReference>
<dbReference type="NCBIfam" id="NF004631">
    <property type="entry name" value="PRK05975.1"/>
    <property type="match status" value="1"/>
</dbReference>
<comment type="similarity">
    <text evidence="1">Belongs to the class-II fumarase/aspartase family.</text>
</comment>
<dbReference type="InterPro" id="IPR012789">
    <property type="entry name" value="Protocat_PcaB-like"/>
</dbReference>
<keyword evidence="5" id="KW-1185">Reference proteome</keyword>
<dbReference type="InterPro" id="IPR022761">
    <property type="entry name" value="Fumarate_lyase_N"/>
</dbReference>
<evidence type="ECO:0000256" key="2">
    <source>
        <dbReference type="NCBIfam" id="TIGR02426"/>
    </source>
</evidence>
<dbReference type="Proteomes" id="UP000601789">
    <property type="component" value="Unassembled WGS sequence"/>
</dbReference>
<evidence type="ECO:0000313" key="5">
    <source>
        <dbReference type="Proteomes" id="UP000601789"/>
    </source>
</evidence>
<dbReference type="EC" id="5.5.1.2" evidence="2"/>
<dbReference type="InterPro" id="IPR008948">
    <property type="entry name" value="L-Aspartase-like"/>
</dbReference>
<organism evidence="4 5">
    <name type="scientific">Aquamicrobium zhengzhouense</name>
    <dbReference type="NCBI Taxonomy" id="2781738"/>
    <lineage>
        <taxon>Bacteria</taxon>
        <taxon>Pseudomonadati</taxon>
        <taxon>Pseudomonadota</taxon>
        <taxon>Alphaproteobacteria</taxon>
        <taxon>Hyphomicrobiales</taxon>
        <taxon>Phyllobacteriaceae</taxon>
        <taxon>Aquamicrobium</taxon>
    </lineage>
</organism>
<reference evidence="4 5" key="1">
    <citation type="submission" date="2020-10" db="EMBL/GenBank/DDBJ databases">
        <title>Aquamicrobium zhengzhouensis sp. nov., a exopolysaccharide producing bacterium isolated from farmland soil.</title>
        <authorList>
            <person name="Wang X."/>
        </authorList>
    </citation>
    <scope>NUCLEOTIDE SEQUENCE [LARGE SCALE GENOMIC DNA]</scope>
    <source>
        <strain evidence="5">cd-1</strain>
    </source>
</reference>
<dbReference type="Pfam" id="PF00206">
    <property type="entry name" value="Lyase_1"/>
    <property type="match status" value="1"/>
</dbReference>
<dbReference type="GO" id="GO:0047472">
    <property type="term" value="F:3-carboxy-cis,cis-muconate cycloisomerase activity"/>
    <property type="evidence" value="ECO:0007669"/>
    <property type="project" value="UniProtKB-EC"/>
</dbReference>
<protein>
    <recommendedName>
        <fullName evidence="2">3-carboxy-cis,cis-muconate cycloisomerase</fullName>
        <ecNumber evidence="2">5.5.1.2</ecNumber>
    </recommendedName>
</protein>
<dbReference type="Gene3D" id="1.20.200.10">
    <property type="entry name" value="Fumarase/aspartase (Central domain)"/>
    <property type="match status" value="1"/>
</dbReference>
<sequence>MSASPFDHPFLSGLLGDEEVSALFSAQADIEAMISFEIALASAEAEAGVIPEEAGRAIGDALADFVPDMDVIRAGTANDGVVIPSLVATLRKAVGETYGSKVHFGATSQDVIDTSLALRLKKFSALIGARLDRVIALIEDLDARDGSVETMGHTRMQAAIPVPASRKIASWRDPLTRHREKLSDVTAEVAILTFGGAAGTLEKIGDKGAEVTRLLATRLDLRAVDRPRHSERDGVAAFGSYLSLITGSLGKIGQDIALMAQNEVAEVKLAAGGGSSAMPHKVNPVGAETLVALARFNATLVAGLHQSLVHENERSGAAWTLEWVLLPQMAVATGAALRTAAALIPAVSFNRP</sequence>
<dbReference type="NCBIfam" id="TIGR02426">
    <property type="entry name" value="protocat_pcaB"/>
    <property type="match status" value="1"/>
</dbReference>
<feature type="domain" description="Fumarate lyase N-terminal" evidence="3">
    <location>
        <begin position="24"/>
        <end position="292"/>
    </location>
</feature>
<dbReference type="InterPro" id="IPR000362">
    <property type="entry name" value="Fumarate_lyase_fam"/>
</dbReference>
<accession>A0ABS0S720</accession>
<dbReference type="PROSITE" id="PS00163">
    <property type="entry name" value="FUMARATE_LYASES"/>
    <property type="match status" value="1"/>
</dbReference>
<dbReference type="PANTHER" id="PTHR43172:SF2">
    <property type="entry name" value="ADENYLOSUCCINATE LYASE C-TERMINAL DOMAIN-CONTAINING PROTEIN"/>
    <property type="match status" value="1"/>
</dbReference>
<comment type="caution">
    <text evidence="4">The sequence shown here is derived from an EMBL/GenBank/DDBJ whole genome shotgun (WGS) entry which is preliminary data.</text>
</comment>
<dbReference type="PRINTS" id="PR00145">
    <property type="entry name" value="ARGSUCLYASE"/>
</dbReference>